<dbReference type="GeneID" id="87892546"/>
<protein>
    <submittedName>
        <fullName evidence="1">Uncharacterized protein</fullName>
    </submittedName>
</protein>
<dbReference type="EMBL" id="JAFFGZ010000009">
    <property type="protein sequence ID" value="KAK4639066.1"/>
    <property type="molecule type" value="Genomic_DNA"/>
</dbReference>
<organism evidence="1 2">
    <name type="scientific">Podospora bellae-mahoneyi</name>
    <dbReference type="NCBI Taxonomy" id="2093777"/>
    <lineage>
        <taxon>Eukaryota</taxon>
        <taxon>Fungi</taxon>
        <taxon>Dikarya</taxon>
        <taxon>Ascomycota</taxon>
        <taxon>Pezizomycotina</taxon>
        <taxon>Sordariomycetes</taxon>
        <taxon>Sordariomycetidae</taxon>
        <taxon>Sordariales</taxon>
        <taxon>Podosporaceae</taxon>
        <taxon>Podospora</taxon>
    </lineage>
</organism>
<evidence type="ECO:0000313" key="1">
    <source>
        <dbReference type="EMBL" id="KAK4639066.1"/>
    </source>
</evidence>
<dbReference type="RefSeq" id="XP_062728042.1">
    <property type="nucleotide sequence ID" value="XM_062873157.1"/>
</dbReference>
<name>A0ABR0F618_9PEZI</name>
<accession>A0ABR0F618</accession>
<proteinExistence type="predicted"/>
<comment type="caution">
    <text evidence="1">The sequence shown here is derived from an EMBL/GenBank/DDBJ whole genome shotgun (WGS) entry which is preliminary data.</text>
</comment>
<keyword evidence="2" id="KW-1185">Reference proteome</keyword>
<gene>
    <name evidence="1" type="ORF">QC761_0104420</name>
</gene>
<sequence length="113" mass="12038">MSCNHIKLQCLGSTDSMAKPFTHFVHTNCLSVNTNMGGTLQIFIHSTQAFTLQYGANPASPSSLPIPLCFTPPNGILKSESLLLLIHTIPASISLATLCALFKSLVKIADPSP</sequence>
<dbReference type="Proteomes" id="UP001322138">
    <property type="component" value="Unassembled WGS sequence"/>
</dbReference>
<evidence type="ECO:0000313" key="2">
    <source>
        <dbReference type="Proteomes" id="UP001322138"/>
    </source>
</evidence>
<reference evidence="1 2" key="1">
    <citation type="journal article" date="2023" name="bioRxiv">
        <title>High-quality genome assemblies of four members of thePodospora anserinaspecies complex.</title>
        <authorList>
            <person name="Ament-Velasquez S.L."/>
            <person name="Vogan A.A."/>
            <person name="Wallerman O."/>
            <person name="Hartmann F."/>
            <person name="Gautier V."/>
            <person name="Silar P."/>
            <person name="Giraud T."/>
            <person name="Johannesson H."/>
        </authorList>
    </citation>
    <scope>NUCLEOTIDE SEQUENCE [LARGE SCALE GENOMIC DNA]</scope>
    <source>
        <strain evidence="1 2">CBS 112042</strain>
    </source>
</reference>